<keyword evidence="4 5" id="KW-0092">Biotin</keyword>
<feature type="binding site" evidence="5">
    <location>
        <begin position="120"/>
        <end position="122"/>
    </location>
    <ligand>
        <name>biotin</name>
        <dbReference type="ChEBI" id="CHEBI:57586"/>
    </ligand>
</feature>
<keyword evidence="5" id="KW-0238">DNA-binding</keyword>
<evidence type="ECO:0000313" key="8">
    <source>
        <dbReference type="Proteomes" id="UP000295280"/>
    </source>
</evidence>
<dbReference type="SUPFAM" id="SSF46785">
    <property type="entry name" value="Winged helix' DNA-binding domain"/>
    <property type="match status" value="1"/>
</dbReference>
<evidence type="ECO:0000313" key="7">
    <source>
        <dbReference type="EMBL" id="TDM04257.1"/>
    </source>
</evidence>
<dbReference type="SUPFAM" id="SSF55681">
    <property type="entry name" value="Class II aaRS and biotin synthetases"/>
    <property type="match status" value="1"/>
</dbReference>
<dbReference type="GO" id="GO:0003677">
    <property type="term" value="F:DNA binding"/>
    <property type="evidence" value="ECO:0007669"/>
    <property type="project" value="UniProtKB-UniRule"/>
</dbReference>
<keyword evidence="3 5" id="KW-0067">ATP-binding</keyword>
<evidence type="ECO:0000256" key="4">
    <source>
        <dbReference type="ARBA" id="ARBA00023267"/>
    </source>
</evidence>
<dbReference type="GO" id="GO:0006355">
    <property type="term" value="P:regulation of DNA-templated transcription"/>
    <property type="evidence" value="ECO:0007669"/>
    <property type="project" value="UniProtKB-UniRule"/>
</dbReference>
<evidence type="ECO:0000256" key="1">
    <source>
        <dbReference type="ARBA" id="ARBA00022598"/>
    </source>
</evidence>
<dbReference type="GO" id="GO:0005524">
    <property type="term" value="F:ATP binding"/>
    <property type="evidence" value="ECO:0007669"/>
    <property type="project" value="UniProtKB-UniRule"/>
</dbReference>
<dbReference type="Gene3D" id="2.30.30.100">
    <property type="match status" value="1"/>
</dbReference>
<feature type="DNA-binding region" description="H-T-H motif" evidence="5">
    <location>
        <begin position="22"/>
        <end position="41"/>
    </location>
</feature>
<organism evidence="7 8">
    <name type="scientific">Macrococcus carouselicus</name>
    <dbReference type="NCBI Taxonomy" id="69969"/>
    <lineage>
        <taxon>Bacteria</taxon>
        <taxon>Bacillati</taxon>
        <taxon>Bacillota</taxon>
        <taxon>Bacilli</taxon>
        <taxon>Bacillales</taxon>
        <taxon>Staphylococcaceae</taxon>
        <taxon>Macrococcus</taxon>
    </lineage>
</organism>
<feature type="binding site" evidence="5">
    <location>
        <position position="187"/>
    </location>
    <ligand>
        <name>biotin</name>
        <dbReference type="ChEBI" id="CHEBI:57586"/>
    </ligand>
</feature>
<accession>A0A9Q8CP83</accession>
<dbReference type="Pfam" id="PF02237">
    <property type="entry name" value="BPL_C"/>
    <property type="match status" value="1"/>
</dbReference>
<dbReference type="PROSITE" id="PS51733">
    <property type="entry name" value="BPL_LPL_CATALYTIC"/>
    <property type="match status" value="1"/>
</dbReference>
<comment type="catalytic activity">
    <reaction evidence="5">
        <text>biotin + L-lysyl-[protein] + ATP = N(6)-biotinyl-L-lysyl-[protein] + AMP + diphosphate + H(+)</text>
        <dbReference type="Rhea" id="RHEA:11756"/>
        <dbReference type="Rhea" id="RHEA-COMP:9752"/>
        <dbReference type="Rhea" id="RHEA-COMP:10505"/>
        <dbReference type="ChEBI" id="CHEBI:15378"/>
        <dbReference type="ChEBI" id="CHEBI:29969"/>
        <dbReference type="ChEBI" id="CHEBI:30616"/>
        <dbReference type="ChEBI" id="CHEBI:33019"/>
        <dbReference type="ChEBI" id="CHEBI:57586"/>
        <dbReference type="ChEBI" id="CHEBI:83144"/>
        <dbReference type="ChEBI" id="CHEBI:456215"/>
        <dbReference type="EC" id="6.3.4.15"/>
    </reaction>
</comment>
<comment type="function">
    <text evidence="5">Acts both as a biotin--[acetyl-CoA-carboxylase] ligase and a repressor.</text>
</comment>
<dbReference type="InterPro" id="IPR004408">
    <property type="entry name" value="Biotin_CoA_COase_ligase"/>
</dbReference>
<keyword evidence="8" id="KW-1185">Reference proteome</keyword>
<gene>
    <name evidence="5" type="primary">birA</name>
    <name evidence="7" type="ORF">ERX40_03565</name>
</gene>
<evidence type="ECO:0000256" key="3">
    <source>
        <dbReference type="ARBA" id="ARBA00022840"/>
    </source>
</evidence>
<keyword evidence="5" id="KW-0678">Repressor</keyword>
<dbReference type="InterPro" id="IPR036388">
    <property type="entry name" value="WH-like_DNA-bd_sf"/>
</dbReference>
<dbReference type="GO" id="GO:0009249">
    <property type="term" value="P:protein lipoylation"/>
    <property type="evidence" value="ECO:0007669"/>
    <property type="project" value="UniProtKB-ARBA"/>
</dbReference>
<sequence>MSKYKSSILKLLHQNREQYLSGQRIAEQLSISRTAVWKTIEMLKSQGFQVRSVHNKGYQLTGYPDEWDQDMMQLVTQQSDFFKQRFVYKEVSSTQTVAKEKMLEITEPFIVISEIQTKGRGRFNRQWNSMGEKGLWMTLVLSTEVPLHKIMTFNLFLSLAIARTIRTVGGVDAKVKWPNDIYIDDRKCCGFLTEISGDASAIHHIICGIGINLNHEIQDFPVELQQKATSIKAATGQSVNRYVFLEKLLSELEIAYHQFLTEEFSAIKEEYKYYSNMWDRRLRYTEGRNTIEGQAIDILDDGRLVVRSDDGVIHQFISADIEI</sequence>
<dbReference type="InterPro" id="IPR003142">
    <property type="entry name" value="BPL_C"/>
</dbReference>
<evidence type="ECO:0000259" key="6">
    <source>
        <dbReference type="PROSITE" id="PS51733"/>
    </source>
</evidence>
<keyword evidence="1 5" id="KW-0436">Ligase</keyword>
<comment type="caution">
    <text evidence="5">Lacks conserved residue(s) required for the propagation of feature annotation.</text>
</comment>
<reference evidence="7 8" key="1">
    <citation type="submission" date="2019-01" db="EMBL/GenBank/DDBJ databases">
        <title>Draft genome sequences of the type strains of six Macrococcus species.</title>
        <authorList>
            <person name="Mazhar S."/>
            <person name="Altermann E."/>
            <person name="Hill C."/>
            <person name="Mcauliffe O."/>
        </authorList>
    </citation>
    <scope>NUCLEOTIDE SEQUENCE [LARGE SCALE GENOMIC DNA]</scope>
    <source>
        <strain evidence="7 8">ATCC 51828</strain>
    </source>
</reference>
<dbReference type="PANTHER" id="PTHR12835">
    <property type="entry name" value="BIOTIN PROTEIN LIGASE"/>
    <property type="match status" value="1"/>
</dbReference>
<evidence type="ECO:0000256" key="2">
    <source>
        <dbReference type="ARBA" id="ARBA00022741"/>
    </source>
</evidence>
<dbReference type="InterPro" id="IPR004143">
    <property type="entry name" value="BPL_LPL_catalytic"/>
</dbReference>
<protein>
    <recommendedName>
        <fullName evidence="5">Bifunctional ligase/repressor BirA</fullName>
    </recommendedName>
    <alternativeName>
        <fullName evidence="5">Biotin--[acetyl-CoA-carboxylase] ligase</fullName>
        <ecNumber evidence="5">6.3.4.15</ecNumber>
    </alternativeName>
    <alternativeName>
        <fullName evidence="5">Biotin--protein ligase</fullName>
    </alternativeName>
    <alternativeName>
        <fullName evidence="5">Biotin-[acetyl-CoA carboxylase] synthetase</fullName>
    </alternativeName>
</protein>
<dbReference type="EC" id="6.3.4.15" evidence="5"/>
<keyword evidence="5" id="KW-0805">Transcription regulation</keyword>
<dbReference type="InterPro" id="IPR036390">
    <property type="entry name" value="WH_DNA-bd_sf"/>
</dbReference>
<keyword evidence="5" id="KW-0804">Transcription</keyword>
<dbReference type="InterPro" id="IPR013196">
    <property type="entry name" value="HTH_11"/>
</dbReference>
<dbReference type="OrthoDB" id="9807064at2"/>
<name>A0A9Q8CP83_9STAP</name>
<dbReference type="GO" id="GO:0004077">
    <property type="term" value="F:biotin--[biotin carboxyl-carrier protein] ligase activity"/>
    <property type="evidence" value="ECO:0007669"/>
    <property type="project" value="UniProtKB-UniRule"/>
</dbReference>
<dbReference type="Proteomes" id="UP000295280">
    <property type="component" value="Unassembled WGS sequence"/>
</dbReference>
<dbReference type="Gene3D" id="1.10.10.10">
    <property type="entry name" value="Winged helix-like DNA-binding domain superfamily/Winged helix DNA-binding domain"/>
    <property type="match status" value="1"/>
</dbReference>
<dbReference type="SUPFAM" id="SSF50037">
    <property type="entry name" value="C-terminal domain of transcriptional repressors"/>
    <property type="match status" value="1"/>
</dbReference>
<feature type="binding site" evidence="5">
    <location>
        <position position="116"/>
    </location>
    <ligand>
        <name>biotin</name>
        <dbReference type="ChEBI" id="CHEBI:57586"/>
    </ligand>
</feature>
<comment type="caution">
    <text evidence="7">The sequence shown here is derived from an EMBL/GenBank/DDBJ whole genome shotgun (WGS) entry which is preliminary data.</text>
</comment>
<dbReference type="Pfam" id="PF08279">
    <property type="entry name" value="HTH_11"/>
    <property type="match status" value="1"/>
</dbReference>
<dbReference type="AlphaFoldDB" id="A0A9Q8CP83"/>
<proteinExistence type="inferred from homology"/>
<dbReference type="NCBIfam" id="TIGR00121">
    <property type="entry name" value="birA_ligase"/>
    <property type="match status" value="1"/>
</dbReference>
<dbReference type="GO" id="GO:0016740">
    <property type="term" value="F:transferase activity"/>
    <property type="evidence" value="ECO:0007669"/>
    <property type="project" value="UniProtKB-ARBA"/>
</dbReference>
<dbReference type="RefSeq" id="WP_133417118.1">
    <property type="nucleotide sequence ID" value="NZ_SCWD01000001.1"/>
</dbReference>
<comment type="similarity">
    <text evidence="5">Belongs to the biotin--protein ligase family.</text>
</comment>
<feature type="domain" description="BPL/LPL catalytic" evidence="6">
    <location>
        <begin position="68"/>
        <end position="260"/>
    </location>
</feature>
<evidence type="ECO:0000256" key="5">
    <source>
        <dbReference type="HAMAP-Rule" id="MF_00978"/>
    </source>
</evidence>
<dbReference type="Pfam" id="PF03099">
    <property type="entry name" value="BPL_LplA_LipB"/>
    <property type="match status" value="1"/>
</dbReference>
<dbReference type="Gene3D" id="3.30.930.10">
    <property type="entry name" value="Bira Bifunctional Protein, Domain 2"/>
    <property type="match status" value="1"/>
</dbReference>
<dbReference type="InterPro" id="IPR008988">
    <property type="entry name" value="Transcriptional_repressor_C"/>
</dbReference>
<dbReference type="HAMAP" id="MF_00978">
    <property type="entry name" value="Bifunct_BirA"/>
    <property type="match status" value="1"/>
</dbReference>
<keyword evidence="2 5" id="KW-0547">Nucleotide-binding</keyword>
<dbReference type="EMBL" id="SCWD01000001">
    <property type="protein sequence ID" value="TDM04257.1"/>
    <property type="molecule type" value="Genomic_DNA"/>
</dbReference>
<dbReference type="InterPro" id="IPR030855">
    <property type="entry name" value="Bifunct_BirA"/>
</dbReference>
<dbReference type="CDD" id="cd16442">
    <property type="entry name" value="BPL"/>
    <property type="match status" value="1"/>
</dbReference>
<dbReference type="PANTHER" id="PTHR12835:SF5">
    <property type="entry name" value="BIOTIN--PROTEIN LIGASE"/>
    <property type="match status" value="1"/>
</dbReference>
<dbReference type="GO" id="GO:0005737">
    <property type="term" value="C:cytoplasm"/>
    <property type="evidence" value="ECO:0007669"/>
    <property type="project" value="TreeGrafter"/>
</dbReference>
<dbReference type="InterPro" id="IPR045864">
    <property type="entry name" value="aa-tRNA-synth_II/BPL/LPL"/>
</dbReference>